<evidence type="ECO:0000256" key="7">
    <source>
        <dbReference type="ARBA" id="ARBA00022840"/>
    </source>
</evidence>
<dbReference type="EMBL" id="JQFK01000026">
    <property type="protein sequence ID" value="KGK37993.1"/>
    <property type="molecule type" value="Genomic_DNA"/>
</dbReference>
<evidence type="ECO:0000256" key="2">
    <source>
        <dbReference type="ARBA" id="ARBA00009747"/>
    </source>
</evidence>
<dbReference type="PANTHER" id="PTHR32057">
    <property type="entry name" value="PROTEIN ADENYLYLTRANSFERASE SELO, MITOCHONDRIAL"/>
    <property type="match status" value="1"/>
</dbReference>
<proteinExistence type="inferred from homology"/>
<evidence type="ECO:0000256" key="8">
    <source>
        <dbReference type="ARBA" id="ARBA00022842"/>
    </source>
</evidence>
<dbReference type="GO" id="GO:0005524">
    <property type="term" value="F:ATP binding"/>
    <property type="evidence" value="ECO:0007669"/>
    <property type="project" value="UniProtKB-KW"/>
</dbReference>
<dbReference type="HOGENOM" id="CLU_010245_2_1_1"/>
<keyword evidence="6" id="KW-0547">Nucleotide-binding</keyword>
<dbReference type="GO" id="GO:0046872">
    <property type="term" value="F:metal ion binding"/>
    <property type="evidence" value="ECO:0007669"/>
    <property type="project" value="UniProtKB-KW"/>
</dbReference>
<gene>
    <name evidence="10" type="ORF">JL09_g2859</name>
</gene>
<keyword evidence="3" id="KW-0808">Transferase</keyword>
<organism evidence="10 11">
    <name type="scientific">Pichia kudriavzevii</name>
    <name type="common">Yeast</name>
    <name type="synonym">Issatchenkia orientalis</name>
    <dbReference type="NCBI Taxonomy" id="4909"/>
    <lineage>
        <taxon>Eukaryota</taxon>
        <taxon>Fungi</taxon>
        <taxon>Dikarya</taxon>
        <taxon>Ascomycota</taxon>
        <taxon>Saccharomycotina</taxon>
        <taxon>Pichiomycetes</taxon>
        <taxon>Pichiales</taxon>
        <taxon>Pichiaceae</taxon>
        <taxon>Pichia</taxon>
    </lineage>
</organism>
<evidence type="ECO:0000256" key="6">
    <source>
        <dbReference type="ARBA" id="ARBA00022741"/>
    </source>
</evidence>
<keyword evidence="5" id="KW-0479">Metal-binding</keyword>
<evidence type="ECO:0000256" key="5">
    <source>
        <dbReference type="ARBA" id="ARBA00022723"/>
    </source>
</evidence>
<reference evidence="11" key="1">
    <citation type="journal article" date="2014" name="Microb. Cell Fact.">
        <title>Exploiting Issatchenkia orientalis SD108 for succinic acid production.</title>
        <authorList>
            <person name="Xiao H."/>
            <person name="Shao Z."/>
            <person name="Jiang Y."/>
            <person name="Dole S."/>
            <person name="Zhao H."/>
        </authorList>
    </citation>
    <scope>NUCLEOTIDE SEQUENCE [LARGE SCALE GENOMIC DNA]</scope>
    <source>
        <strain evidence="11">SD108</strain>
    </source>
</reference>
<keyword evidence="4" id="KW-0548">Nucleotidyltransferase</keyword>
<protein>
    <recommendedName>
        <fullName evidence="9">Selenoprotein O</fullName>
    </recommendedName>
</protein>
<evidence type="ECO:0000256" key="3">
    <source>
        <dbReference type="ARBA" id="ARBA00022679"/>
    </source>
</evidence>
<dbReference type="GO" id="GO:0070733">
    <property type="term" value="F:AMPylase activity"/>
    <property type="evidence" value="ECO:0007669"/>
    <property type="project" value="EnsemblFungi"/>
</dbReference>
<comment type="cofactor">
    <cofactor evidence="1">
        <name>Mg(2+)</name>
        <dbReference type="ChEBI" id="CHEBI:18420"/>
    </cofactor>
</comment>
<evidence type="ECO:0000313" key="10">
    <source>
        <dbReference type="EMBL" id="KGK37993.1"/>
    </source>
</evidence>
<dbReference type="GO" id="GO:0045454">
    <property type="term" value="P:cell redox homeostasis"/>
    <property type="evidence" value="ECO:0007669"/>
    <property type="project" value="EnsemblFungi"/>
</dbReference>
<keyword evidence="7" id="KW-0067">ATP-binding</keyword>
<dbReference type="InterPro" id="IPR003846">
    <property type="entry name" value="SelO"/>
</dbReference>
<dbReference type="PANTHER" id="PTHR32057:SF14">
    <property type="entry name" value="PROTEIN ADENYLYLTRANSFERASE SELO, MITOCHONDRIAL"/>
    <property type="match status" value="1"/>
</dbReference>
<dbReference type="AlphaFoldDB" id="A0A099NYX4"/>
<keyword evidence="8" id="KW-0460">Magnesium</keyword>
<dbReference type="Pfam" id="PF02696">
    <property type="entry name" value="SelO"/>
    <property type="match status" value="1"/>
</dbReference>
<accession>A0A099NYX4</accession>
<evidence type="ECO:0000256" key="9">
    <source>
        <dbReference type="ARBA" id="ARBA00031547"/>
    </source>
</evidence>
<comment type="similarity">
    <text evidence="2">Belongs to the SELO family.</text>
</comment>
<evidence type="ECO:0000256" key="4">
    <source>
        <dbReference type="ARBA" id="ARBA00022695"/>
    </source>
</evidence>
<evidence type="ECO:0000256" key="1">
    <source>
        <dbReference type="ARBA" id="ARBA00001946"/>
    </source>
</evidence>
<name>A0A099NYX4_PICKU</name>
<comment type="caution">
    <text evidence="10">The sequence shown here is derived from an EMBL/GenBank/DDBJ whole genome shotgun (WGS) entry which is preliminary data.</text>
</comment>
<dbReference type="eggNOG" id="KOG2542">
    <property type="taxonomic scope" value="Eukaryota"/>
</dbReference>
<dbReference type="GO" id="GO:0005739">
    <property type="term" value="C:mitochondrion"/>
    <property type="evidence" value="ECO:0007669"/>
    <property type="project" value="EnsemblFungi"/>
</dbReference>
<dbReference type="VEuPathDB" id="FungiDB:C5L36_0B07200"/>
<evidence type="ECO:0000313" key="11">
    <source>
        <dbReference type="Proteomes" id="UP000029867"/>
    </source>
</evidence>
<dbReference type="Proteomes" id="UP000029867">
    <property type="component" value="Unassembled WGS sequence"/>
</dbReference>
<sequence length="611" mass="69862">MLAKVRHLSRVDCSYTSCMRSFSTLQDLPKTSPFTTFLKPDEDLPTREGVSEKLSKTPRQLKSGFFTYTYPTQRKSYQFLSASPNALKDLGLDQSKEPQSQYFRDIVSGKTTYTSENVHPFAMAYAGFQFGSFAGQLGDGRVINLFTVPDVHGGSYEIQLKGAGKTPYSRFADGNAVLRSSIREYVISEYLHAIGIPSTRSLAITAYPENKAQREGVEMCAVVARMSPTWIRIGHFDYCRLKGDRDGLFQLCEYINTEVLQGEYTKELHEFMENDQKLKDFGDLTKFDKLFLDIIIRNSKSVAYWHAYGFLNGVLNTDNTSILGLAIDFGPFAIMDKFDPNYTSNSEDHERRYSFRNTPSAIWFNMVKLAESMAEVLGAGPGLIDDKNFKENGYPDDPSIDAAMTRVNSLIRIAGDIFEKVFIENYLKLICARLGITPRERDNGEILSLLFETLQVTKLEYNKFYLILQELRLRDQDFDIDEACKKFIPTTCSEEDRVFIMKEIKSFLTVFRARVEEELLTDEIRLQRASPHNPRFVPKNWILQDIINYTTEKLKEGVPEEECSAYLNKIMKMTSNPFNESEWGSELKDVEEKWLSDVDDSKLMTSCSCSS</sequence>